<dbReference type="EMBL" id="NQVE01000195">
    <property type="protein sequence ID" value="RAL40186.1"/>
    <property type="molecule type" value="Genomic_DNA"/>
</dbReference>
<gene>
    <name evidence="1" type="ORF">DM860_008326</name>
</gene>
<proteinExistence type="predicted"/>
<sequence>MKVSKLQKELHEAKRDYTLELQAKICHMEYKQLILGKLSTMKTPIGEFHGKVTTLEGELGSTPQLWERIDVLKREMAE</sequence>
<reference evidence="1 2" key="1">
    <citation type="submission" date="2018-06" db="EMBL/GenBank/DDBJ databases">
        <title>The Genome of Cuscuta australis (Dodder) Provides Insight into the Evolution of Plant Parasitism.</title>
        <authorList>
            <person name="Liu H."/>
        </authorList>
    </citation>
    <scope>NUCLEOTIDE SEQUENCE [LARGE SCALE GENOMIC DNA]</scope>
    <source>
        <strain evidence="2">cv. Yunnan</strain>
        <tissue evidence="1">Vines</tissue>
    </source>
</reference>
<organism evidence="1 2">
    <name type="scientific">Cuscuta australis</name>
    <dbReference type="NCBI Taxonomy" id="267555"/>
    <lineage>
        <taxon>Eukaryota</taxon>
        <taxon>Viridiplantae</taxon>
        <taxon>Streptophyta</taxon>
        <taxon>Embryophyta</taxon>
        <taxon>Tracheophyta</taxon>
        <taxon>Spermatophyta</taxon>
        <taxon>Magnoliopsida</taxon>
        <taxon>eudicotyledons</taxon>
        <taxon>Gunneridae</taxon>
        <taxon>Pentapetalae</taxon>
        <taxon>asterids</taxon>
        <taxon>lamiids</taxon>
        <taxon>Solanales</taxon>
        <taxon>Convolvulaceae</taxon>
        <taxon>Cuscuteae</taxon>
        <taxon>Cuscuta</taxon>
        <taxon>Cuscuta subgen. Grammica</taxon>
        <taxon>Cuscuta sect. Cleistogrammica</taxon>
    </lineage>
</organism>
<name>A0A328D3V3_9ASTE</name>
<dbReference type="AlphaFoldDB" id="A0A328D3V3"/>
<evidence type="ECO:0000313" key="1">
    <source>
        <dbReference type="EMBL" id="RAL40186.1"/>
    </source>
</evidence>
<keyword evidence="2" id="KW-1185">Reference proteome</keyword>
<accession>A0A328D3V3</accession>
<protein>
    <submittedName>
        <fullName evidence="1">Uncharacterized protein</fullName>
    </submittedName>
</protein>
<comment type="caution">
    <text evidence="1">The sequence shown here is derived from an EMBL/GenBank/DDBJ whole genome shotgun (WGS) entry which is preliminary data.</text>
</comment>
<dbReference type="Proteomes" id="UP000249390">
    <property type="component" value="Unassembled WGS sequence"/>
</dbReference>
<evidence type="ECO:0000313" key="2">
    <source>
        <dbReference type="Proteomes" id="UP000249390"/>
    </source>
</evidence>